<dbReference type="AlphaFoldDB" id="W0FKG7"/>
<protein>
    <submittedName>
        <fullName evidence="1">Uncharacterized protein</fullName>
    </submittedName>
</protein>
<evidence type="ECO:0000313" key="1">
    <source>
        <dbReference type="EMBL" id="AHF23504.1"/>
    </source>
</evidence>
<dbReference type="EMBL" id="KF487071">
    <property type="protein sequence ID" value="AHF23504.1"/>
    <property type="molecule type" value="Genomic_DNA"/>
</dbReference>
<accession>W0FKG7</accession>
<reference evidence="1" key="2">
    <citation type="submission" date="2014-01" db="EMBL/GenBank/DDBJ databases">
        <title>Phormidium phage uses genotype diversity of beat host CRISPR defense.</title>
        <authorList>
            <person name="Dick G.J."/>
            <person name="Marcus D.N."/>
            <person name="Eisenlord S.D."/>
            <person name="Jain S."/>
            <person name="Duhaim M.B."/>
            <person name="Cavolcoli J."/>
        </authorList>
    </citation>
    <scope>NUCLEOTIDE SEQUENCE</scope>
    <source>
        <strain evidence="1">MIS-PhA</strain>
    </source>
</reference>
<proteinExistence type="predicted"/>
<reference evidence="1" key="1">
    <citation type="submission" date="2013-08" db="EMBL/GenBank/DDBJ databases">
        <authorList>
            <person name="Voorhies A.A."/>
        </authorList>
    </citation>
    <scope>NUCLEOTIDE SEQUENCE</scope>
    <source>
        <strain evidence="1">MIS-PhA</strain>
    </source>
</reference>
<name>W0FKG7_9CYAN</name>
<organism evidence="1">
    <name type="scientific">uncultured Phormidium sp</name>
    <dbReference type="NCBI Taxonomy" id="259949"/>
    <lineage>
        <taxon>Bacteria</taxon>
        <taxon>Bacillati</taxon>
        <taxon>Cyanobacteriota</taxon>
        <taxon>Cyanophyceae</taxon>
        <taxon>Oscillatoriophycideae</taxon>
        <taxon>Oscillatoriales</taxon>
        <taxon>Oscillatoriaceae</taxon>
        <taxon>Phormidium</taxon>
        <taxon>environmental samples</taxon>
    </lineage>
</organism>
<sequence length="126" mass="14376">MDAKKVATVTRNVLEITAANPRGAMRRMIRVMVPLTAAREKLRIVDARDVMYIVVFVDEANTGRDAALPRSYRFQVQSIDDPNSWPMQIRRLVFSIPSRRENGGMFFEVFPKCDRTFLSALLPSSL</sequence>